<organism evidence="1 2">
    <name type="scientific">Rhodofomes roseus</name>
    <dbReference type="NCBI Taxonomy" id="34475"/>
    <lineage>
        <taxon>Eukaryota</taxon>
        <taxon>Fungi</taxon>
        <taxon>Dikarya</taxon>
        <taxon>Basidiomycota</taxon>
        <taxon>Agaricomycotina</taxon>
        <taxon>Agaricomycetes</taxon>
        <taxon>Polyporales</taxon>
        <taxon>Rhodofomes</taxon>
    </lineage>
</organism>
<comment type="caution">
    <text evidence="1">The sequence shown here is derived from an EMBL/GenBank/DDBJ whole genome shotgun (WGS) entry which is preliminary data.</text>
</comment>
<dbReference type="GeneID" id="72008205"/>
<evidence type="ECO:0000313" key="1">
    <source>
        <dbReference type="EMBL" id="KAH9836040.1"/>
    </source>
</evidence>
<sequence>MFTNPCKKRKTRPVPGYRALKWEHGSYVDVESLDAEKPSSHDKDTEKAGLKQLDLLKYPRQKALTDLIDQFFKKGSDKDCLNGFKKLVINTLRPFINDTQTGERELEGFFVFVRHNAFIRIDYKLWRYNFITDGEIAGNKRNTLCYTFCISLVDHTELRMDELIYLLSEHAGDDGAVREYIMKLINVWLAVSGLMKLETSEAYAVVMVIAEGLKAERQGGCMCPCLQKSQDVPVPDKAGRPLQTLAGTSLWLNGNLSSSSSSSSSSLSVRTQET</sequence>
<keyword evidence="2" id="KW-1185">Reference proteome</keyword>
<dbReference type="EMBL" id="JADCUA010000011">
    <property type="protein sequence ID" value="KAH9836040.1"/>
    <property type="molecule type" value="Genomic_DNA"/>
</dbReference>
<gene>
    <name evidence="1" type="ORF">C8Q71DRAFT_858058</name>
</gene>
<protein>
    <submittedName>
        <fullName evidence="1">Uncharacterized protein</fullName>
    </submittedName>
</protein>
<proteinExistence type="predicted"/>
<evidence type="ECO:0000313" key="2">
    <source>
        <dbReference type="Proteomes" id="UP000814176"/>
    </source>
</evidence>
<reference evidence="1 2" key="1">
    <citation type="journal article" date="2021" name="Environ. Microbiol.">
        <title>Gene family expansions and transcriptome signatures uncover fungal adaptations to wood decay.</title>
        <authorList>
            <person name="Hage H."/>
            <person name="Miyauchi S."/>
            <person name="Viragh M."/>
            <person name="Drula E."/>
            <person name="Min B."/>
            <person name="Chaduli D."/>
            <person name="Navarro D."/>
            <person name="Favel A."/>
            <person name="Norest M."/>
            <person name="Lesage-Meessen L."/>
            <person name="Balint B."/>
            <person name="Merenyi Z."/>
            <person name="de Eugenio L."/>
            <person name="Morin E."/>
            <person name="Martinez A.T."/>
            <person name="Baldrian P."/>
            <person name="Stursova M."/>
            <person name="Martinez M.J."/>
            <person name="Novotny C."/>
            <person name="Magnuson J.K."/>
            <person name="Spatafora J.W."/>
            <person name="Maurice S."/>
            <person name="Pangilinan J."/>
            <person name="Andreopoulos W."/>
            <person name="LaButti K."/>
            <person name="Hundley H."/>
            <person name="Na H."/>
            <person name="Kuo A."/>
            <person name="Barry K."/>
            <person name="Lipzen A."/>
            <person name="Henrissat B."/>
            <person name="Riley R."/>
            <person name="Ahrendt S."/>
            <person name="Nagy L.G."/>
            <person name="Grigoriev I.V."/>
            <person name="Martin F."/>
            <person name="Rosso M.N."/>
        </authorList>
    </citation>
    <scope>NUCLEOTIDE SEQUENCE [LARGE SCALE GENOMIC DNA]</scope>
    <source>
        <strain evidence="1 2">CIRM-BRFM 1785</strain>
    </source>
</reference>
<name>A0ABQ8KF72_9APHY</name>
<dbReference type="RefSeq" id="XP_047778325.1">
    <property type="nucleotide sequence ID" value="XM_047927473.1"/>
</dbReference>
<accession>A0ABQ8KF72</accession>
<dbReference type="Proteomes" id="UP000814176">
    <property type="component" value="Unassembled WGS sequence"/>
</dbReference>